<dbReference type="GeneID" id="34621638"/>
<dbReference type="AlphaFoldDB" id="A0A1D3CZ81"/>
<dbReference type="VEuPathDB" id="ToxoDB:LOC34621638"/>
<dbReference type="EMBL" id="JROU02001444">
    <property type="protein sequence ID" value="OEH76489.1"/>
    <property type="molecule type" value="Genomic_DNA"/>
</dbReference>
<organism evidence="1 2">
    <name type="scientific">Cyclospora cayetanensis</name>
    <dbReference type="NCBI Taxonomy" id="88456"/>
    <lineage>
        <taxon>Eukaryota</taxon>
        <taxon>Sar</taxon>
        <taxon>Alveolata</taxon>
        <taxon>Apicomplexa</taxon>
        <taxon>Conoidasida</taxon>
        <taxon>Coccidia</taxon>
        <taxon>Eucoccidiorida</taxon>
        <taxon>Eimeriorina</taxon>
        <taxon>Eimeriidae</taxon>
        <taxon>Cyclospora</taxon>
    </lineage>
</organism>
<evidence type="ECO:0000313" key="2">
    <source>
        <dbReference type="Proteomes" id="UP000095192"/>
    </source>
</evidence>
<accession>A0A1D3CZ81</accession>
<dbReference type="InterPro" id="IPR006379">
    <property type="entry name" value="HAD-SF_hydro_IIB"/>
</dbReference>
<proteinExistence type="predicted"/>
<dbReference type="Pfam" id="PF08282">
    <property type="entry name" value="Hydrolase_3"/>
    <property type="match status" value="1"/>
</dbReference>
<name>A0A1D3CZ81_9EIME</name>
<dbReference type="InterPro" id="IPR023214">
    <property type="entry name" value="HAD_sf"/>
</dbReference>
<dbReference type="Proteomes" id="UP000095192">
    <property type="component" value="Unassembled WGS sequence"/>
</dbReference>
<gene>
    <name evidence="1" type="ORF">cyc_05250</name>
</gene>
<evidence type="ECO:0000313" key="1">
    <source>
        <dbReference type="EMBL" id="OEH76489.1"/>
    </source>
</evidence>
<dbReference type="PANTHER" id="PTHR10000:SF8">
    <property type="entry name" value="HAD SUPERFAMILY HYDROLASE-LIKE, TYPE 3"/>
    <property type="match status" value="1"/>
</dbReference>
<comment type="caution">
    <text evidence="1">The sequence shown here is derived from an EMBL/GenBank/DDBJ whole genome shotgun (WGS) entry which is preliminary data.</text>
</comment>
<dbReference type="VEuPathDB" id="ToxoDB:cyc_05250"/>
<dbReference type="SUPFAM" id="SSF56784">
    <property type="entry name" value="HAD-like"/>
    <property type="match status" value="1"/>
</dbReference>
<dbReference type="Gene3D" id="3.40.50.1000">
    <property type="entry name" value="HAD superfamily/HAD-like"/>
    <property type="match status" value="1"/>
</dbReference>
<protein>
    <submittedName>
        <fullName evidence="1">Haloacid dehalogenase-like hydrolase domain-containing protein</fullName>
    </submittedName>
</protein>
<dbReference type="PANTHER" id="PTHR10000">
    <property type="entry name" value="PHOSPHOSERINE PHOSPHATASE"/>
    <property type="match status" value="1"/>
</dbReference>
<dbReference type="GO" id="GO:0016791">
    <property type="term" value="F:phosphatase activity"/>
    <property type="evidence" value="ECO:0007669"/>
    <property type="project" value="TreeGrafter"/>
</dbReference>
<dbReference type="GO" id="GO:0000287">
    <property type="term" value="F:magnesium ion binding"/>
    <property type="evidence" value="ECO:0007669"/>
    <property type="project" value="TreeGrafter"/>
</dbReference>
<dbReference type="InterPro" id="IPR036412">
    <property type="entry name" value="HAD-like_sf"/>
</dbReference>
<sequence>MDLSACTGLGDVKLVLTDFDYTFLNSGHVASKANAKAFGELTAAGITAAVASGRSRIGTLSCLSSSCKDLMRYNGYPGIFLNGGVVYGEDGTLLSRTDITDSAQAVLLEKMKEMGILHNVLGYTPDRVICIEKNAYTWKSSLEYKEPPPEVLSFDEFAETKFVKLVACSTVESTDIARPILEKAVRGHLRCVRPLDWNLEFINPSVSKAVGAKVLLGSLGLSPHHLLAMGDGENDIQILKLAGISVSVANACDAAKYAALYSTVSCDDSAFQVVAECVLKPRRR</sequence>
<dbReference type="OrthoDB" id="27226at2759"/>
<dbReference type="NCBIfam" id="TIGR01484">
    <property type="entry name" value="HAD-SF-IIB"/>
    <property type="match status" value="1"/>
</dbReference>
<keyword evidence="2" id="KW-1185">Reference proteome</keyword>
<dbReference type="GO" id="GO:0005829">
    <property type="term" value="C:cytosol"/>
    <property type="evidence" value="ECO:0007669"/>
    <property type="project" value="TreeGrafter"/>
</dbReference>
<dbReference type="Gene3D" id="3.30.1240.10">
    <property type="match status" value="1"/>
</dbReference>
<reference evidence="1 2" key="1">
    <citation type="journal article" date="2016" name="BMC Genomics">
        <title>Comparative genomics reveals Cyclospora cayetanensis possesses coccidia-like metabolism and invasion components but unique surface antigens.</title>
        <authorList>
            <person name="Liu S."/>
            <person name="Wang L."/>
            <person name="Zheng H."/>
            <person name="Xu Z."/>
            <person name="Roellig D.M."/>
            <person name="Li N."/>
            <person name="Frace M.A."/>
            <person name="Tang K."/>
            <person name="Arrowood M.J."/>
            <person name="Moss D.M."/>
            <person name="Zhang L."/>
            <person name="Feng Y."/>
            <person name="Xiao L."/>
        </authorList>
    </citation>
    <scope>NUCLEOTIDE SEQUENCE [LARGE SCALE GENOMIC DNA]</scope>
    <source>
        <strain evidence="1 2">CHN_HEN01</strain>
    </source>
</reference>